<proteinExistence type="predicted"/>
<evidence type="ECO:0000256" key="7">
    <source>
        <dbReference type="ARBA" id="ARBA00022840"/>
    </source>
</evidence>
<evidence type="ECO:0000256" key="3">
    <source>
        <dbReference type="ARBA" id="ARBA00022553"/>
    </source>
</evidence>
<keyword evidence="9" id="KW-1133">Transmembrane helix</keyword>
<dbReference type="SMART" id="SM00387">
    <property type="entry name" value="HATPase_c"/>
    <property type="match status" value="1"/>
</dbReference>
<evidence type="ECO:0000259" key="10">
    <source>
        <dbReference type="SMART" id="SM00387"/>
    </source>
</evidence>
<keyword evidence="5" id="KW-0547">Nucleotide-binding</keyword>
<organism evidence="11 12">
    <name type="scientific">Streptomyces niveus</name>
    <name type="common">Streptomyces spheroides</name>
    <dbReference type="NCBI Taxonomy" id="193462"/>
    <lineage>
        <taxon>Bacteria</taxon>
        <taxon>Bacillati</taxon>
        <taxon>Actinomycetota</taxon>
        <taxon>Actinomycetes</taxon>
        <taxon>Kitasatosporales</taxon>
        <taxon>Streptomycetaceae</taxon>
        <taxon>Streptomyces</taxon>
    </lineage>
</organism>
<dbReference type="InterPro" id="IPR036890">
    <property type="entry name" value="HATPase_C_sf"/>
</dbReference>
<accession>A0ABZ2A8E4</accession>
<feature type="transmembrane region" description="Helical" evidence="9">
    <location>
        <begin position="158"/>
        <end position="178"/>
    </location>
</feature>
<keyword evidence="9" id="KW-0812">Transmembrane</keyword>
<dbReference type="CDD" id="cd16917">
    <property type="entry name" value="HATPase_UhpB-NarQ-NarX-like"/>
    <property type="match status" value="1"/>
</dbReference>
<dbReference type="EC" id="2.7.13.3" evidence="2"/>
<dbReference type="PANTHER" id="PTHR24421">
    <property type="entry name" value="NITRATE/NITRITE SENSOR PROTEIN NARX-RELATED"/>
    <property type="match status" value="1"/>
</dbReference>
<name>A0ABZ2A8E4_STRNV</name>
<reference evidence="11" key="1">
    <citation type="submission" date="2022-10" db="EMBL/GenBank/DDBJ databases">
        <title>The complete genomes of actinobacterial strains from the NBC collection.</title>
        <authorList>
            <person name="Joergensen T.S."/>
            <person name="Alvarez Arevalo M."/>
            <person name="Sterndorff E.B."/>
            <person name="Faurdal D."/>
            <person name="Vuksanovic O."/>
            <person name="Mourched A.-S."/>
            <person name="Charusanti P."/>
            <person name="Shaw S."/>
            <person name="Blin K."/>
            <person name="Weber T."/>
        </authorList>
    </citation>
    <scope>NUCLEOTIDE SEQUENCE</scope>
    <source>
        <strain evidence="11">NBC_01432</strain>
    </source>
</reference>
<keyword evidence="12" id="KW-1185">Reference proteome</keyword>
<keyword evidence="7" id="KW-0067">ATP-binding</keyword>
<evidence type="ECO:0000313" key="12">
    <source>
        <dbReference type="Proteomes" id="UP001432209"/>
    </source>
</evidence>
<feature type="domain" description="Histidine kinase/HSP90-like ATPase" evidence="10">
    <location>
        <begin position="312"/>
        <end position="404"/>
    </location>
</feature>
<evidence type="ECO:0000256" key="1">
    <source>
        <dbReference type="ARBA" id="ARBA00000085"/>
    </source>
</evidence>
<dbReference type="GO" id="GO:0016301">
    <property type="term" value="F:kinase activity"/>
    <property type="evidence" value="ECO:0007669"/>
    <property type="project" value="UniProtKB-KW"/>
</dbReference>
<dbReference type="InterPro" id="IPR011712">
    <property type="entry name" value="Sig_transdc_His_kin_sub3_dim/P"/>
</dbReference>
<keyword evidence="8" id="KW-0902">Two-component regulatory system</keyword>
<dbReference type="InterPro" id="IPR050482">
    <property type="entry name" value="Sensor_HK_TwoCompSys"/>
</dbReference>
<dbReference type="Gene3D" id="3.30.565.10">
    <property type="entry name" value="Histidine kinase-like ATPase, C-terminal domain"/>
    <property type="match status" value="1"/>
</dbReference>
<dbReference type="Gene3D" id="1.20.5.1930">
    <property type="match status" value="1"/>
</dbReference>
<dbReference type="RefSeq" id="WP_329078652.1">
    <property type="nucleotide sequence ID" value="NZ_CP109495.1"/>
</dbReference>
<protein>
    <recommendedName>
        <fullName evidence="2">histidine kinase</fullName>
        <ecNumber evidence="2">2.7.13.3</ecNumber>
    </recommendedName>
</protein>
<keyword evidence="4" id="KW-0808">Transferase</keyword>
<gene>
    <name evidence="11" type="ORF">OG442_27445</name>
</gene>
<dbReference type="Pfam" id="PF07730">
    <property type="entry name" value="HisKA_3"/>
    <property type="match status" value="1"/>
</dbReference>
<evidence type="ECO:0000256" key="9">
    <source>
        <dbReference type="SAM" id="Phobius"/>
    </source>
</evidence>
<sequence>MTVHSRAREVFGRGAAGPGAAGRAVIGRDALAVLVYALLLISTGSPDATVPGPGSGTAAGDRAVPFWLQLSLMAAATLPAALRRLAPLPVFCWVTGVSAVAVVCDALWDPLLPAAFALYTVTTTREGRRWWERWLPGLAILFLAVAGLLAPAGRADTYWWSAGPGQLLLGFAALLAAGELGRVVRERRALVLRTGQQIAQRAVTEERLRIARELHDVVTHSMGLIVVKASVANHVVRTRPEEAHDALRIIEATGRGALTEMRHMLGVLRSDTTGERLPAALGPVPGPRALPELARRAGAELTTEGLEGLPEGAGLAVHRIVQEALTNVLRHAGPEVPCRVRVTAVDGVVDIEIVDDGPPRAGQPREGHGLVGMRERVALYGGTFRAGPRDTGGFAVRATLPYAPAPSGARVESSR</sequence>
<dbReference type="PANTHER" id="PTHR24421:SF10">
    <property type="entry name" value="NITRATE_NITRITE SENSOR PROTEIN NARQ"/>
    <property type="match status" value="1"/>
</dbReference>
<comment type="catalytic activity">
    <reaction evidence="1">
        <text>ATP + protein L-histidine = ADP + protein N-phospho-L-histidine.</text>
        <dbReference type="EC" id="2.7.13.3"/>
    </reaction>
</comment>
<feature type="transmembrane region" description="Helical" evidence="9">
    <location>
        <begin position="134"/>
        <end position="152"/>
    </location>
</feature>
<keyword evidence="3" id="KW-0597">Phosphoprotein</keyword>
<dbReference type="EMBL" id="CP109495">
    <property type="protein sequence ID" value="WUX54970.1"/>
    <property type="molecule type" value="Genomic_DNA"/>
</dbReference>
<keyword evidence="6 11" id="KW-0418">Kinase</keyword>
<evidence type="ECO:0000256" key="8">
    <source>
        <dbReference type="ARBA" id="ARBA00023012"/>
    </source>
</evidence>
<evidence type="ECO:0000256" key="4">
    <source>
        <dbReference type="ARBA" id="ARBA00022679"/>
    </source>
</evidence>
<evidence type="ECO:0000313" key="11">
    <source>
        <dbReference type="EMBL" id="WUX54970.1"/>
    </source>
</evidence>
<evidence type="ECO:0000256" key="2">
    <source>
        <dbReference type="ARBA" id="ARBA00012438"/>
    </source>
</evidence>
<dbReference type="Proteomes" id="UP001432209">
    <property type="component" value="Chromosome"/>
</dbReference>
<dbReference type="SUPFAM" id="SSF55874">
    <property type="entry name" value="ATPase domain of HSP90 chaperone/DNA topoisomerase II/histidine kinase"/>
    <property type="match status" value="1"/>
</dbReference>
<evidence type="ECO:0000256" key="5">
    <source>
        <dbReference type="ARBA" id="ARBA00022741"/>
    </source>
</evidence>
<evidence type="ECO:0000256" key="6">
    <source>
        <dbReference type="ARBA" id="ARBA00022777"/>
    </source>
</evidence>
<dbReference type="InterPro" id="IPR003594">
    <property type="entry name" value="HATPase_dom"/>
</dbReference>
<dbReference type="Pfam" id="PF02518">
    <property type="entry name" value="HATPase_c"/>
    <property type="match status" value="1"/>
</dbReference>
<keyword evidence="9" id="KW-0472">Membrane</keyword>